<gene>
    <name evidence="10" type="ORF">PG1C_04405</name>
</gene>
<dbReference type="InterPro" id="IPR011047">
    <property type="entry name" value="Quinoprotein_ADH-like_sf"/>
</dbReference>
<keyword evidence="2 7" id="KW-0479">Metal-binding</keyword>
<dbReference type="InterPro" id="IPR018391">
    <property type="entry name" value="PQQ_b-propeller_rpt"/>
</dbReference>
<evidence type="ECO:0000313" key="10">
    <source>
        <dbReference type="EMBL" id="AJP49404.1"/>
    </source>
</evidence>
<keyword evidence="8" id="KW-1015">Disulfide bond</keyword>
<dbReference type="AlphaFoldDB" id="A0A0C5JCA1"/>
<dbReference type="HOGENOM" id="CLU_018478_0_0_4"/>
<evidence type="ECO:0000256" key="1">
    <source>
        <dbReference type="ARBA" id="ARBA00008156"/>
    </source>
</evidence>
<feature type="binding site" evidence="7">
    <location>
        <position position="292"/>
    </location>
    <ligand>
        <name>Ca(2+)</name>
        <dbReference type="ChEBI" id="CHEBI:29108"/>
    </ligand>
</feature>
<evidence type="ECO:0000313" key="11">
    <source>
        <dbReference type="Proteomes" id="UP000061603"/>
    </source>
</evidence>
<dbReference type="PATRIC" id="fig|1565605.3.peg.926"/>
<feature type="binding site" evidence="7">
    <location>
        <position position="182"/>
    </location>
    <ligand>
        <name>Ca(2+)</name>
        <dbReference type="ChEBI" id="CHEBI:29108"/>
    </ligand>
</feature>
<dbReference type="NCBIfam" id="TIGR03075">
    <property type="entry name" value="PQQ_enz_alc_DH"/>
    <property type="match status" value="1"/>
</dbReference>
<keyword evidence="7" id="KW-0106">Calcium</keyword>
<feature type="disulfide bond" evidence="8">
    <location>
        <begin position="114"/>
        <end position="115"/>
    </location>
</feature>
<evidence type="ECO:0000259" key="9">
    <source>
        <dbReference type="Pfam" id="PF01011"/>
    </source>
</evidence>
<proteinExistence type="inferred from homology"/>
<evidence type="ECO:0000256" key="5">
    <source>
        <dbReference type="PIRSR" id="PIRSR617512-1"/>
    </source>
</evidence>
<dbReference type="STRING" id="1565605.PG1C_04405"/>
<sequence>MVANAPLFAATGPDDAMLRNDAKTTEDVLTYGMGYDQKRYSPLAKINRTTVSKLTPVWNLSLDHSANASVQPLVIDGMMYVTTHNATVAIDALTGRQKWKTPVNLPQDVYASLCCGAQSRGAAAYNGKLFRTTVDARVMALDIKTGKLLWETKLADYKEGYAFVLAPLVANGVVMVGNSGGEFGTRGFLEGLDPETGKSLWHVWTVPAPNEKHGDTWAEGVYLKGGAPTWVTGSYDPALDLVYWGTGNGGPWNANARGAGKDNLYSCSVLAIRPKTGELVWYYQFTPNDAYDYDGVNELVQSELKIDGQMRKVIMQANRNGYFYVIDRTNGQLLRANQFAKKLNWANGIDMKTGRPIESEMTKKVKSSLESDEFYEVWPGAYGAKNWAPMAFDPKRNLAYVNTVNMGMRFKTVKPEYRHGAWYLGIEMGGFPAPEDGKRGALRAIDPLTGKPKWSNELDTPYLSGVLATAGDLVFVGSMTGEFLAFDSDTGKKLWSFQTGSGITSLPITWERNGEQYVTVVSGSANLYQAIAADPNLANVPAGSSVWTFKLSK</sequence>
<evidence type="ECO:0000256" key="2">
    <source>
        <dbReference type="ARBA" id="ARBA00022723"/>
    </source>
</evidence>
<feature type="domain" description="Pyrrolo-quinoline quinone repeat" evidence="9">
    <location>
        <begin position="445"/>
        <end position="518"/>
    </location>
</feature>
<keyword evidence="3 6" id="KW-0634">PQQ</keyword>
<keyword evidence="4" id="KW-0560">Oxidoreductase</keyword>
<dbReference type="KEGG" id="rbu:PG1C_04405"/>
<dbReference type="Gene3D" id="2.140.10.10">
    <property type="entry name" value="Quinoprotein alcohol dehydrogenase-like superfamily"/>
    <property type="match status" value="1"/>
</dbReference>
<accession>A0A0C5JCA1</accession>
<feature type="domain" description="Pyrrolo-quinoline quinone repeat" evidence="9">
    <location>
        <begin position="30"/>
        <end position="332"/>
    </location>
</feature>
<dbReference type="GO" id="GO:0016020">
    <property type="term" value="C:membrane"/>
    <property type="evidence" value="ECO:0007669"/>
    <property type="project" value="InterPro"/>
</dbReference>
<feature type="binding site" evidence="6">
    <location>
        <position position="120"/>
    </location>
    <ligand>
        <name>pyrroloquinoline quinone</name>
        <dbReference type="ChEBI" id="CHEBI:58442"/>
    </ligand>
</feature>
<evidence type="ECO:0000256" key="8">
    <source>
        <dbReference type="PIRSR" id="PIRSR617512-4"/>
    </source>
</evidence>
<evidence type="ECO:0000256" key="7">
    <source>
        <dbReference type="PIRSR" id="PIRSR617512-3"/>
    </source>
</evidence>
<keyword evidence="11" id="KW-1185">Reference proteome</keyword>
<evidence type="ECO:0000256" key="6">
    <source>
        <dbReference type="PIRSR" id="PIRSR617512-2"/>
    </source>
</evidence>
<dbReference type="Pfam" id="PF01011">
    <property type="entry name" value="PQQ"/>
    <property type="match status" value="2"/>
</dbReference>
<comment type="similarity">
    <text evidence="1">Belongs to the bacterial PQQ dehydrogenase family.</text>
</comment>
<name>A0A0C5JCA1_9PROT</name>
<reference evidence="10 11" key="1">
    <citation type="journal article" date="2015" name="Genome Announc.">
        <title>Complete Genome Sequence of a Novel Bacterium within the Family Rhodocyclaceae That Degrades Polycyclic Aromatic Hydrocarbons.</title>
        <authorList>
            <person name="Singleton D.R."/>
            <person name="Dickey A.N."/>
            <person name="Scholl E.H."/>
            <person name="Wright F.A."/>
            <person name="Aitken M.D."/>
        </authorList>
    </citation>
    <scope>NUCLEOTIDE SEQUENCE [LARGE SCALE GENOMIC DNA]</scope>
    <source>
        <strain evidence="11">PG1-Ca6</strain>
    </source>
</reference>
<comment type="cofactor">
    <cofactor evidence="6">
        <name>pyrroloquinoline quinone</name>
        <dbReference type="ChEBI" id="CHEBI:58442"/>
    </cofactor>
    <text evidence="6">Binds 1 PQQ group per subunit.</text>
</comment>
<comment type="cofactor">
    <cofactor evidence="7">
        <name>Ca(2+)</name>
        <dbReference type="ChEBI" id="CHEBI:29108"/>
    </cofactor>
    <text evidence="7">Binds 1 Ca(2+) ion per subunit.</text>
</comment>
<dbReference type="PANTHER" id="PTHR32303:SF20">
    <property type="entry name" value="QUINOPROTEIN ETHANOL DEHYDROGENASE"/>
    <property type="match status" value="1"/>
</dbReference>
<organism evidence="10 11">
    <name type="scientific">Rugosibacter aromaticivorans</name>
    <dbReference type="NCBI Taxonomy" id="1565605"/>
    <lineage>
        <taxon>Bacteria</taxon>
        <taxon>Pseudomonadati</taxon>
        <taxon>Pseudomonadota</taxon>
        <taxon>Betaproteobacteria</taxon>
        <taxon>Nitrosomonadales</taxon>
        <taxon>Sterolibacteriaceae</taxon>
        <taxon>Rugosibacter</taxon>
    </lineage>
</organism>
<feature type="binding site" evidence="6">
    <location>
        <begin position="386"/>
        <end position="387"/>
    </location>
    <ligand>
        <name>pyrroloquinoline quinone</name>
        <dbReference type="ChEBI" id="CHEBI:58442"/>
    </ligand>
</feature>
<feature type="binding site" evidence="7">
    <location>
        <position position="248"/>
    </location>
    <ligand>
        <name>Ca(2+)</name>
        <dbReference type="ChEBI" id="CHEBI:29108"/>
    </ligand>
</feature>
<dbReference type="InterPro" id="IPR017512">
    <property type="entry name" value="PQQ_MeOH/EtOH_DH"/>
</dbReference>
<evidence type="ECO:0000256" key="4">
    <source>
        <dbReference type="ARBA" id="ARBA00023002"/>
    </source>
</evidence>
<dbReference type="GO" id="GO:0016614">
    <property type="term" value="F:oxidoreductase activity, acting on CH-OH group of donors"/>
    <property type="evidence" value="ECO:0007669"/>
    <property type="project" value="InterPro"/>
</dbReference>
<dbReference type="SUPFAM" id="SSF50998">
    <property type="entry name" value="Quinoprotein alcohol dehydrogenase-like"/>
    <property type="match status" value="1"/>
</dbReference>
<dbReference type="SMART" id="SM00564">
    <property type="entry name" value="PQQ"/>
    <property type="match status" value="5"/>
</dbReference>
<dbReference type="PANTHER" id="PTHR32303">
    <property type="entry name" value="QUINOPROTEIN ALCOHOL DEHYDROGENASE (CYTOCHROME C)"/>
    <property type="match status" value="1"/>
</dbReference>
<protein>
    <submittedName>
        <fullName evidence="10">Quinonprotein alcohol dehydrogenase</fullName>
    </submittedName>
</protein>
<dbReference type="InterPro" id="IPR002372">
    <property type="entry name" value="PQQ_rpt_dom"/>
</dbReference>
<dbReference type="EMBL" id="CP010554">
    <property type="protein sequence ID" value="AJP49404.1"/>
    <property type="molecule type" value="Genomic_DNA"/>
</dbReference>
<dbReference type="Proteomes" id="UP000061603">
    <property type="component" value="Chromosome"/>
</dbReference>
<evidence type="ECO:0000256" key="3">
    <source>
        <dbReference type="ARBA" id="ARBA00022891"/>
    </source>
</evidence>
<dbReference type="GO" id="GO:0005509">
    <property type="term" value="F:calcium ion binding"/>
    <property type="evidence" value="ECO:0007669"/>
    <property type="project" value="InterPro"/>
</dbReference>
<feature type="active site" description="Proton acceptor" evidence="5">
    <location>
        <position position="292"/>
    </location>
</feature>